<organism evidence="3 4">
    <name type="scientific">Roseiconus nitratireducens</name>
    <dbReference type="NCBI Taxonomy" id="2605748"/>
    <lineage>
        <taxon>Bacteria</taxon>
        <taxon>Pseudomonadati</taxon>
        <taxon>Planctomycetota</taxon>
        <taxon>Planctomycetia</taxon>
        <taxon>Pirellulales</taxon>
        <taxon>Pirellulaceae</taxon>
        <taxon>Roseiconus</taxon>
    </lineage>
</organism>
<dbReference type="PIRSF" id="PIRSF026760">
    <property type="entry name" value="UCP026760"/>
    <property type="match status" value="1"/>
</dbReference>
<feature type="domain" description="D-glutamate N-acetyltransferase-like N-terminal" evidence="2">
    <location>
        <begin position="46"/>
        <end position="131"/>
    </location>
</feature>
<protein>
    <submittedName>
        <fullName evidence="3">DUF1611 domain-containing protein</fullName>
    </submittedName>
</protein>
<evidence type="ECO:0000259" key="1">
    <source>
        <dbReference type="Pfam" id="PF07755"/>
    </source>
</evidence>
<dbReference type="AlphaFoldDB" id="A0A5M6D241"/>
<evidence type="ECO:0000259" key="2">
    <source>
        <dbReference type="Pfam" id="PF17396"/>
    </source>
</evidence>
<dbReference type="InterPro" id="IPR035086">
    <property type="entry name" value="DgcN-like_C"/>
</dbReference>
<dbReference type="Pfam" id="PF17396">
    <property type="entry name" value="DUF1611_N"/>
    <property type="match status" value="1"/>
</dbReference>
<gene>
    <name evidence="3" type="ORF">FYK55_17385</name>
</gene>
<proteinExistence type="predicted"/>
<dbReference type="PANTHER" id="PTHR40690">
    <property type="entry name" value="GLL3100 PROTEIN"/>
    <property type="match status" value="1"/>
</dbReference>
<dbReference type="InterPro" id="IPR011669">
    <property type="entry name" value="DgcN-like"/>
</dbReference>
<dbReference type="SUPFAM" id="SSF52540">
    <property type="entry name" value="P-loop containing nucleoside triphosphate hydrolases"/>
    <property type="match status" value="1"/>
</dbReference>
<name>A0A5M6D241_9BACT</name>
<reference evidence="3 4" key="1">
    <citation type="submission" date="2019-08" db="EMBL/GenBank/DDBJ databases">
        <authorList>
            <person name="Dhanesh K."/>
            <person name="Kumar G."/>
            <person name="Sasikala C."/>
            <person name="Venkata Ramana C."/>
        </authorList>
    </citation>
    <scope>NUCLEOTIDE SEQUENCE [LARGE SCALE GENOMIC DNA]</scope>
    <source>
        <strain evidence="3 4">JC645</strain>
    </source>
</reference>
<feature type="domain" description="D-glutamate N-acetyltransferase-like C-terminal" evidence="1">
    <location>
        <begin position="148"/>
        <end position="335"/>
    </location>
</feature>
<dbReference type="InterPro" id="IPR035402">
    <property type="entry name" value="DgcN-like_N"/>
</dbReference>
<evidence type="ECO:0000313" key="3">
    <source>
        <dbReference type="EMBL" id="KAA5541554.1"/>
    </source>
</evidence>
<keyword evidence="4" id="KW-1185">Reference proteome</keyword>
<dbReference type="Gene3D" id="3.40.50.300">
    <property type="entry name" value="P-loop containing nucleotide triphosphate hydrolases"/>
    <property type="match status" value="1"/>
</dbReference>
<dbReference type="Pfam" id="PF07755">
    <property type="entry name" value="DUF1611"/>
    <property type="match status" value="1"/>
</dbReference>
<dbReference type="Proteomes" id="UP000324479">
    <property type="component" value="Unassembled WGS sequence"/>
</dbReference>
<evidence type="ECO:0000313" key="4">
    <source>
        <dbReference type="Proteomes" id="UP000324479"/>
    </source>
</evidence>
<comment type="caution">
    <text evidence="3">The sequence shown here is derived from an EMBL/GenBank/DDBJ whole genome shotgun (WGS) entry which is preliminary data.</text>
</comment>
<dbReference type="InterPro" id="IPR027417">
    <property type="entry name" value="P-loop_NTPase"/>
</dbReference>
<dbReference type="PANTHER" id="PTHR40690:SF1">
    <property type="entry name" value="DUF1611 DOMAIN-CONTAINING PROTEIN"/>
    <property type="match status" value="1"/>
</dbReference>
<dbReference type="EMBL" id="VWOX01000010">
    <property type="protein sequence ID" value="KAA5541554.1"/>
    <property type="molecule type" value="Genomic_DNA"/>
</dbReference>
<accession>A0A5M6D241</accession>
<sequence length="348" mass="37339">MRAHHRIVLLTDGHSTPFLAKTAISLLRYRGSDIAAVLDRQADCQNAAKLFSVGGDTPVVGSVTEIADADALYIGIAPPGGRMPSEWRALILEALERGVDVVSGLHEFLIDDVQYVDAAEQSGAALIDVRRNRHRSTATAWKPIAGNVRIHAVGHDCSVGKMVAMLELQRGLAAAGQDAEFLATGQTGIMISGRGVPVDCVVADFVNGAAEQLVVDHANHDFLLIEGQGSISHPAFSAVTAGLLHGCAPDGLLFCYEAGRTKVKGLTDSMIPDMKQQLEVCLSFANLRHPCRAIGVAVNTRQLTEDQVDKELRWAEDTFGLPACDVYRTGVDRLVEASLSLRREIVSQ</sequence>
<dbReference type="Gene3D" id="3.40.50.720">
    <property type="entry name" value="NAD(P)-binding Rossmann-like Domain"/>
    <property type="match status" value="1"/>
</dbReference>